<comment type="caution">
    <text evidence="1">The sequence shown here is derived from an EMBL/GenBank/DDBJ whole genome shotgun (WGS) entry which is preliminary data.</text>
</comment>
<dbReference type="Proteomes" id="UP000266177">
    <property type="component" value="Unassembled WGS sequence"/>
</dbReference>
<protein>
    <submittedName>
        <fullName evidence="1">Uncharacterized protein</fullName>
    </submittedName>
</protein>
<evidence type="ECO:0000313" key="1">
    <source>
        <dbReference type="EMBL" id="RJG21340.1"/>
    </source>
</evidence>
<organism evidence="1 2">
    <name type="scientific">Paenibacillus thiaminolyticus</name>
    <name type="common">Bacillus thiaminolyticus</name>
    <dbReference type="NCBI Taxonomy" id="49283"/>
    <lineage>
        <taxon>Bacteria</taxon>
        <taxon>Bacillati</taxon>
        <taxon>Bacillota</taxon>
        <taxon>Bacilli</taxon>
        <taxon>Bacillales</taxon>
        <taxon>Paenibacillaceae</taxon>
        <taxon>Paenibacillus</taxon>
    </lineage>
</organism>
<accession>A0A3A3GCE1</accession>
<dbReference type="OrthoDB" id="2561349at2"/>
<evidence type="ECO:0000313" key="2">
    <source>
        <dbReference type="Proteomes" id="UP000266177"/>
    </source>
</evidence>
<reference evidence="1 2" key="1">
    <citation type="submission" date="2018-09" db="EMBL/GenBank/DDBJ databases">
        <title>Paenibacillus SK2017-BO5.</title>
        <authorList>
            <person name="Piskunova J.V."/>
            <person name="Dubiley S.A."/>
            <person name="Severinov K.V."/>
        </authorList>
    </citation>
    <scope>NUCLEOTIDE SEQUENCE [LARGE SCALE GENOMIC DNA]</scope>
    <source>
        <strain evidence="1 2">BO5</strain>
    </source>
</reference>
<dbReference type="AlphaFoldDB" id="A0A3A3GCE1"/>
<sequence>MDMPDFNPSISVWRAKDGSVPIFDDPTLKFTMLRWQGRPDTNFEVTLFRVQTGQITKVDIEIAVALANAQALTEKQLRRMFRHRFRKDHELATRLRFLQKLAWFDGWHMESDFNSREYTWTIGVAAQNYLRFVMGMTNLINPFFNSRRCRFFLSVCAINEIKHQMMDLGVLQSENDFSFQPYLGPNVDQPFAQVKMVTPFGPIVFYVERLDQTRKPIKFMSRRINMYLELVEKNENQLPNPTKEQATSMLLWSCGSEEAIREIVGSLYYLPENIPQLFIVDEEPDIRKAFRVVQKGEGEGEVMIRPFVWDFIATV</sequence>
<dbReference type="RefSeq" id="WP_119795575.1">
    <property type="nucleotide sequence ID" value="NZ_QYZD01000025.1"/>
</dbReference>
<gene>
    <name evidence="1" type="ORF">DQX05_21805</name>
</gene>
<name>A0A3A3GCE1_PANTH</name>
<dbReference type="EMBL" id="QYZD01000025">
    <property type="protein sequence ID" value="RJG21340.1"/>
    <property type="molecule type" value="Genomic_DNA"/>
</dbReference>
<proteinExistence type="predicted"/>